<dbReference type="AlphaFoldDB" id="A0AA96LKS2"/>
<dbReference type="EMBL" id="CP130318">
    <property type="protein sequence ID" value="WNQ13891.1"/>
    <property type="molecule type" value="Genomic_DNA"/>
</dbReference>
<reference evidence="2 3" key="1">
    <citation type="submission" date="2022-02" db="EMBL/GenBank/DDBJ databases">
        <title>Paenibacillus sp. MBLB1776 Whole Genome Shotgun Sequencing.</title>
        <authorList>
            <person name="Hwang C.Y."/>
            <person name="Cho E.-S."/>
            <person name="Seo M.-J."/>
        </authorList>
    </citation>
    <scope>NUCLEOTIDE SEQUENCE [LARGE SCALE GENOMIC DNA]</scope>
    <source>
        <strain evidence="2 3">MBLB1776</strain>
    </source>
</reference>
<evidence type="ECO:0000313" key="2">
    <source>
        <dbReference type="EMBL" id="WNQ13891.1"/>
    </source>
</evidence>
<sequence length="197" mass="21949">MTTAVYKTKEAAAALNVSPTTIKRWASHFQDRFRKDHWGHYYFSEPDLQELAYIQKELDRGASLNRIELNNRGVNREEASPAPAPTIVSEEVLEAAGSGLSELLMTTTVQLNGRLDAMEHKLAEKAGTVVSVQLLQHRKELDELRSSLHQLSQYVEAIDKSLSHLQKLAEPAPVAAAYAGPPRTEKRKTLLASLLHL</sequence>
<feature type="domain" description="HTH merR-type" evidence="1">
    <location>
        <begin position="6"/>
        <end position="67"/>
    </location>
</feature>
<gene>
    <name evidence="2" type="ORF">MJA45_13005</name>
</gene>
<proteinExistence type="predicted"/>
<dbReference type="Gene3D" id="1.10.1660.10">
    <property type="match status" value="1"/>
</dbReference>
<evidence type="ECO:0000259" key="1">
    <source>
        <dbReference type="Pfam" id="PF13411"/>
    </source>
</evidence>
<organism evidence="2 3">
    <name type="scientific">Paenibacillus aurantius</name>
    <dbReference type="NCBI Taxonomy" id="2918900"/>
    <lineage>
        <taxon>Bacteria</taxon>
        <taxon>Bacillati</taxon>
        <taxon>Bacillota</taxon>
        <taxon>Bacilli</taxon>
        <taxon>Bacillales</taxon>
        <taxon>Paenibacillaceae</taxon>
        <taxon>Paenibacillus</taxon>
    </lineage>
</organism>
<dbReference type="GO" id="GO:0006355">
    <property type="term" value="P:regulation of DNA-templated transcription"/>
    <property type="evidence" value="ECO:0007669"/>
    <property type="project" value="InterPro"/>
</dbReference>
<evidence type="ECO:0000313" key="3">
    <source>
        <dbReference type="Proteomes" id="UP001305702"/>
    </source>
</evidence>
<name>A0AA96LKS2_9BACL</name>
<keyword evidence="3" id="KW-1185">Reference proteome</keyword>
<dbReference type="Pfam" id="PF13411">
    <property type="entry name" value="MerR_1"/>
    <property type="match status" value="1"/>
</dbReference>
<dbReference type="KEGG" id="paun:MJA45_13005"/>
<accession>A0AA96LKS2</accession>
<protein>
    <submittedName>
        <fullName evidence="2">MerR family transcriptional regulator</fullName>
    </submittedName>
</protein>
<dbReference type="RefSeq" id="WP_315607672.1">
    <property type="nucleotide sequence ID" value="NZ_CP130318.1"/>
</dbReference>
<dbReference type="GO" id="GO:0003677">
    <property type="term" value="F:DNA binding"/>
    <property type="evidence" value="ECO:0007669"/>
    <property type="project" value="InterPro"/>
</dbReference>
<dbReference type="InterPro" id="IPR000551">
    <property type="entry name" value="MerR-type_HTH_dom"/>
</dbReference>
<dbReference type="InterPro" id="IPR009061">
    <property type="entry name" value="DNA-bd_dom_put_sf"/>
</dbReference>
<dbReference type="Proteomes" id="UP001305702">
    <property type="component" value="Chromosome"/>
</dbReference>
<dbReference type="SUPFAM" id="SSF46955">
    <property type="entry name" value="Putative DNA-binding domain"/>
    <property type="match status" value="1"/>
</dbReference>